<evidence type="ECO:0000256" key="1">
    <source>
        <dbReference type="ARBA" id="ARBA00023015"/>
    </source>
</evidence>
<dbReference type="Pfam" id="PF00196">
    <property type="entry name" value="GerE"/>
    <property type="match status" value="1"/>
</dbReference>
<dbReference type="PANTHER" id="PTHR44688">
    <property type="entry name" value="DNA-BINDING TRANSCRIPTIONAL ACTIVATOR DEVR_DOSR"/>
    <property type="match status" value="1"/>
</dbReference>
<evidence type="ECO:0000259" key="5">
    <source>
        <dbReference type="PROSITE" id="PS50043"/>
    </source>
</evidence>
<dbReference type="SUPFAM" id="SSF52172">
    <property type="entry name" value="CheY-like"/>
    <property type="match status" value="1"/>
</dbReference>
<dbReference type="CDD" id="cd06170">
    <property type="entry name" value="LuxR_C_like"/>
    <property type="match status" value="1"/>
</dbReference>
<dbReference type="SMART" id="SM00421">
    <property type="entry name" value="HTH_LUXR"/>
    <property type="match status" value="1"/>
</dbReference>
<evidence type="ECO:0000256" key="4">
    <source>
        <dbReference type="PROSITE-ProRule" id="PRU00169"/>
    </source>
</evidence>
<keyword evidence="1" id="KW-0805">Transcription regulation</keyword>
<dbReference type="SMART" id="SM00448">
    <property type="entry name" value="REC"/>
    <property type="match status" value="1"/>
</dbReference>
<feature type="domain" description="HTH luxR-type" evidence="5">
    <location>
        <begin position="163"/>
        <end position="228"/>
    </location>
</feature>
<dbReference type="GO" id="GO:0006355">
    <property type="term" value="P:regulation of DNA-templated transcription"/>
    <property type="evidence" value="ECO:0007669"/>
    <property type="project" value="InterPro"/>
</dbReference>
<dbReference type="GO" id="GO:0000160">
    <property type="term" value="P:phosphorelay signal transduction system"/>
    <property type="evidence" value="ECO:0007669"/>
    <property type="project" value="InterPro"/>
</dbReference>
<dbReference type="InterPro" id="IPR036388">
    <property type="entry name" value="WH-like_DNA-bd_sf"/>
</dbReference>
<dbReference type="PRINTS" id="PR00038">
    <property type="entry name" value="HTHLUXR"/>
</dbReference>
<feature type="domain" description="Response regulatory" evidence="6">
    <location>
        <begin position="33"/>
        <end position="147"/>
    </location>
</feature>
<evidence type="ECO:0000256" key="2">
    <source>
        <dbReference type="ARBA" id="ARBA00023125"/>
    </source>
</evidence>
<proteinExistence type="predicted"/>
<dbReference type="GO" id="GO:0003677">
    <property type="term" value="F:DNA binding"/>
    <property type="evidence" value="ECO:0007669"/>
    <property type="project" value="UniProtKB-KW"/>
</dbReference>
<sequence>MRRPGCLSRRIIHRTTLPMTSERLATTLPRPTIVYIVDDDAQVRSSTWFMLSAAGFQPRVFAGGSDFLDALPDLPRGAVLLDLQMPDVGGFDVLQAIIATETAFPVIVVTGFGGVIGAVRAMKLGAVDFIEKPYVEDVLIGLIDSAMVVSRDADEANKRRRAARRKLEQLTPREREVLELMVAGLPNKLIAYRLQISNRTVEMHRASMMERLGQTSFSAAIRLAIAGGLDPLPAEPL</sequence>
<dbReference type="Proteomes" id="UP000319931">
    <property type="component" value="Unassembled WGS sequence"/>
</dbReference>
<name>A0A502G003_9SPHN</name>
<dbReference type="OrthoDB" id="9782896at2"/>
<protein>
    <submittedName>
        <fullName evidence="7">DNA-binding response regulator</fullName>
    </submittedName>
</protein>
<dbReference type="EMBL" id="RCZC01000002">
    <property type="protein sequence ID" value="TPG54872.1"/>
    <property type="molecule type" value="Genomic_DNA"/>
</dbReference>
<dbReference type="Pfam" id="PF00072">
    <property type="entry name" value="Response_reg"/>
    <property type="match status" value="1"/>
</dbReference>
<gene>
    <name evidence="7" type="ORF">EAH76_09715</name>
</gene>
<evidence type="ECO:0000313" key="8">
    <source>
        <dbReference type="Proteomes" id="UP000319931"/>
    </source>
</evidence>
<evidence type="ECO:0000259" key="6">
    <source>
        <dbReference type="PROSITE" id="PS50110"/>
    </source>
</evidence>
<dbReference type="InterPro" id="IPR001789">
    <property type="entry name" value="Sig_transdc_resp-reg_receiver"/>
</dbReference>
<dbReference type="PROSITE" id="PS50043">
    <property type="entry name" value="HTH_LUXR_2"/>
    <property type="match status" value="1"/>
</dbReference>
<dbReference type="AlphaFoldDB" id="A0A502G003"/>
<keyword evidence="8" id="KW-1185">Reference proteome</keyword>
<comment type="caution">
    <text evidence="7">The sequence shown here is derived from an EMBL/GenBank/DDBJ whole genome shotgun (WGS) entry which is preliminary data.</text>
</comment>
<feature type="modified residue" description="4-aspartylphosphate" evidence="4">
    <location>
        <position position="82"/>
    </location>
</feature>
<dbReference type="PANTHER" id="PTHR44688:SF16">
    <property type="entry name" value="DNA-BINDING TRANSCRIPTIONAL ACTIVATOR DEVR_DOSR"/>
    <property type="match status" value="1"/>
</dbReference>
<dbReference type="SUPFAM" id="SSF46894">
    <property type="entry name" value="C-terminal effector domain of the bipartite response regulators"/>
    <property type="match status" value="1"/>
</dbReference>
<reference evidence="7 8" key="1">
    <citation type="journal article" date="2019" name="Environ. Microbiol.">
        <title>Species interactions and distinct microbial communities in high Arctic permafrost affected cryosols are associated with the CH4 and CO2 gas fluxes.</title>
        <authorList>
            <person name="Altshuler I."/>
            <person name="Hamel J."/>
            <person name="Turney S."/>
            <person name="Magnuson E."/>
            <person name="Levesque R."/>
            <person name="Greer C."/>
            <person name="Whyte L.G."/>
        </authorList>
    </citation>
    <scope>NUCLEOTIDE SEQUENCE [LARGE SCALE GENOMIC DNA]</scope>
    <source>
        <strain evidence="7 8">E6.1</strain>
    </source>
</reference>
<keyword evidence="2 7" id="KW-0238">DNA-binding</keyword>
<keyword evidence="4" id="KW-0597">Phosphoprotein</keyword>
<dbReference type="InterPro" id="IPR016032">
    <property type="entry name" value="Sig_transdc_resp-reg_C-effctor"/>
</dbReference>
<accession>A0A502G003</accession>
<dbReference type="PROSITE" id="PS00622">
    <property type="entry name" value="HTH_LUXR_1"/>
    <property type="match status" value="1"/>
</dbReference>
<evidence type="ECO:0000313" key="7">
    <source>
        <dbReference type="EMBL" id="TPG54872.1"/>
    </source>
</evidence>
<dbReference type="PROSITE" id="PS50110">
    <property type="entry name" value="RESPONSE_REGULATORY"/>
    <property type="match status" value="1"/>
</dbReference>
<dbReference type="InterPro" id="IPR011006">
    <property type="entry name" value="CheY-like_superfamily"/>
</dbReference>
<keyword evidence="3" id="KW-0804">Transcription</keyword>
<dbReference type="InterPro" id="IPR000792">
    <property type="entry name" value="Tscrpt_reg_LuxR_C"/>
</dbReference>
<dbReference type="Gene3D" id="3.40.50.2300">
    <property type="match status" value="1"/>
</dbReference>
<evidence type="ECO:0000256" key="3">
    <source>
        <dbReference type="ARBA" id="ARBA00023163"/>
    </source>
</evidence>
<organism evidence="7 8">
    <name type="scientific">Sphingomonas glacialis</name>
    <dbReference type="NCBI Taxonomy" id="658225"/>
    <lineage>
        <taxon>Bacteria</taxon>
        <taxon>Pseudomonadati</taxon>
        <taxon>Pseudomonadota</taxon>
        <taxon>Alphaproteobacteria</taxon>
        <taxon>Sphingomonadales</taxon>
        <taxon>Sphingomonadaceae</taxon>
        <taxon>Sphingomonas</taxon>
    </lineage>
</organism>
<dbReference type="Gene3D" id="1.10.10.10">
    <property type="entry name" value="Winged helix-like DNA-binding domain superfamily/Winged helix DNA-binding domain"/>
    <property type="match status" value="1"/>
</dbReference>